<dbReference type="NCBIfam" id="TIGR00396">
    <property type="entry name" value="leuS_bact"/>
    <property type="match status" value="1"/>
</dbReference>
<evidence type="ECO:0000259" key="13">
    <source>
        <dbReference type="Pfam" id="PF13603"/>
    </source>
</evidence>
<dbReference type="GO" id="GO:0006429">
    <property type="term" value="P:leucyl-tRNA aminoacylation"/>
    <property type="evidence" value="ECO:0007669"/>
    <property type="project" value="InterPro"/>
</dbReference>
<dbReference type="Gene3D" id="1.10.730.10">
    <property type="entry name" value="Isoleucyl-tRNA Synthetase, Domain 1"/>
    <property type="match status" value="1"/>
</dbReference>
<dbReference type="Gene3D" id="3.40.50.620">
    <property type="entry name" value="HUPs"/>
    <property type="match status" value="2"/>
</dbReference>
<evidence type="ECO:0000256" key="9">
    <source>
        <dbReference type="RuleBase" id="RU363039"/>
    </source>
</evidence>
<dbReference type="InterPro" id="IPR014729">
    <property type="entry name" value="Rossmann-like_a/b/a_fold"/>
</dbReference>
<evidence type="ECO:0000256" key="2">
    <source>
        <dbReference type="ARBA" id="ARBA00013164"/>
    </source>
</evidence>
<comment type="catalytic activity">
    <reaction evidence="8">
        <text>tRNA(Leu) + L-leucine + ATP = L-leucyl-tRNA(Leu) + AMP + diphosphate</text>
        <dbReference type="Rhea" id="RHEA:11688"/>
        <dbReference type="Rhea" id="RHEA-COMP:9613"/>
        <dbReference type="Rhea" id="RHEA-COMP:9622"/>
        <dbReference type="ChEBI" id="CHEBI:30616"/>
        <dbReference type="ChEBI" id="CHEBI:33019"/>
        <dbReference type="ChEBI" id="CHEBI:57427"/>
        <dbReference type="ChEBI" id="CHEBI:78442"/>
        <dbReference type="ChEBI" id="CHEBI:78494"/>
        <dbReference type="ChEBI" id="CHEBI:456215"/>
        <dbReference type="EC" id="6.1.1.4"/>
    </reaction>
</comment>
<evidence type="ECO:0000256" key="8">
    <source>
        <dbReference type="ARBA" id="ARBA00047469"/>
    </source>
</evidence>
<reference evidence="14 15" key="1">
    <citation type="journal article" date="2018" name="Mol. Biol. Evol.">
        <title>Analysis of the draft genome of the red seaweed Gracilariopsis chorda provides insights into genome size evolution in Rhodophyta.</title>
        <authorList>
            <person name="Lee J."/>
            <person name="Yang E.C."/>
            <person name="Graf L."/>
            <person name="Yang J.H."/>
            <person name="Qiu H."/>
            <person name="Zel Zion U."/>
            <person name="Chan C.X."/>
            <person name="Stephens T.G."/>
            <person name="Weber A.P.M."/>
            <person name="Boo G.H."/>
            <person name="Boo S.M."/>
            <person name="Kim K.M."/>
            <person name="Shin Y."/>
            <person name="Jung M."/>
            <person name="Lee S.J."/>
            <person name="Yim H.S."/>
            <person name="Lee J.H."/>
            <person name="Bhattacharya D."/>
            <person name="Yoon H.S."/>
        </authorList>
    </citation>
    <scope>NUCLEOTIDE SEQUENCE [LARGE SCALE GENOMIC DNA]</scope>
    <source>
        <strain evidence="14 15">SKKU-2015</strain>
        <tissue evidence="14">Whole body</tissue>
    </source>
</reference>
<comment type="similarity">
    <text evidence="1 9">Belongs to the class-I aminoacyl-tRNA synthetase family.</text>
</comment>
<keyword evidence="5 9" id="KW-0067">ATP-binding</keyword>
<dbReference type="CDD" id="cd07958">
    <property type="entry name" value="Anticodon_Ia_Leu_BEm"/>
    <property type="match status" value="1"/>
</dbReference>
<evidence type="ECO:0000259" key="10">
    <source>
        <dbReference type="Pfam" id="PF00133"/>
    </source>
</evidence>
<dbReference type="Pfam" id="PF09334">
    <property type="entry name" value="tRNA-synt_1g"/>
    <property type="match status" value="1"/>
</dbReference>
<keyword evidence="6 9" id="KW-0648">Protein biosynthesis</keyword>
<dbReference type="FunFam" id="3.40.50.620:FF:000077">
    <property type="entry name" value="Leucine--tRNA ligase"/>
    <property type="match status" value="1"/>
</dbReference>
<name>A0A2V3J5F8_9FLOR</name>
<keyword evidence="3 9" id="KW-0436">Ligase</keyword>
<feature type="domain" description="Aminoacyl-tRNA synthetase class Ia" evidence="10">
    <location>
        <begin position="507"/>
        <end position="665"/>
    </location>
</feature>
<dbReference type="PANTHER" id="PTHR43740">
    <property type="entry name" value="LEUCYL-TRNA SYNTHETASE"/>
    <property type="match status" value="1"/>
</dbReference>
<evidence type="ECO:0000256" key="6">
    <source>
        <dbReference type="ARBA" id="ARBA00022917"/>
    </source>
</evidence>
<evidence type="ECO:0000259" key="12">
    <source>
        <dbReference type="Pfam" id="PF09334"/>
    </source>
</evidence>
<dbReference type="EMBL" id="NBIV01000003">
    <property type="protein sequence ID" value="PXF49661.1"/>
    <property type="molecule type" value="Genomic_DNA"/>
</dbReference>
<evidence type="ECO:0000256" key="4">
    <source>
        <dbReference type="ARBA" id="ARBA00022741"/>
    </source>
</evidence>
<keyword evidence="4 9" id="KW-0547">Nucleotide-binding</keyword>
<dbReference type="PANTHER" id="PTHR43740:SF2">
    <property type="entry name" value="LEUCINE--TRNA LIGASE, MITOCHONDRIAL"/>
    <property type="match status" value="1"/>
</dbReference>
<dbReference type="GO" id="GO:0005739">
    <property type="term" value="C:mitochondrion"/>
    <property type="evidence" value="ECO:0007669"/>
    <property type="project" value="UniProtKB-ARBA"/>
</dbReference>
<dbReference type="HAMAP" id="MF_00049_B">
    <property type="entry name" value="Leu_tRNA_synth_B"/>
    <property type="match status" value="1"/>
</dbReference>
<dbReference type="InterPro" id="IPR002302">
    <property type="entry name" value="Leu-tRNA-ligase"/>
</dbReference>
<organism evidence="14 15">
    <name type="scientific">Gracilariopsis chorda</name>
    <dbReference type="NCBI Taxonomy" id="448386"/>
    <lineage>
        <taxon>Eukaryota</taxon>
        <taxon>Rhodophyta</taxon>
        <taxon>Florideophyceae</taxon>
        <taxon>Rhodymeniophycidae</taxon>
        <taxon>Gracilariales</taxon>
        <taxon>Gracilariaceae</taxon>
        <taxon>Gracilariopsis</taxon>
    </lineage>
</organism>
<dbReference type="Pfam" id="PF13603">
    <property type="entry name" value="tRNA-synt_1_2"/>
    <property type="match status" value="1"/>
</dbReference>
<dbReference type="InterPro" id="IPR002300">
    <property type="entry name" value="aa-tRNA-synth_Ia"/>
</dbReference>
<sequence length="963" mass="108802">MRSRAQPSFLTPASWRSCAFRHSLKSAVQSRLGSSTFTTRNHFKPQGIFSAAATGRTTRFQCCAASNGVPEPSTNQSEPPVSYDFRSFEPKWQGIWAERGDYGVPDPPELDTSKPKYYVLDMFPYPSGSGLHVGHPEGYTATDILARFKRKQGYNVMHPMGWDAFGLPAEQYALTTGTHPAITTEQNITRFREQLQALGFSYDWGREVRTTDPNYYKWTQWIFLKLWEKGLAYQDNKPVNWCPALGTVLANEEVIDGLSERGSHPVERRQMKQWVLKITEYAERLLEDLDDLDWPESVKDMQRNWIGKSVGVELSFKATNPENSEVQIDIDVYTTRPETVCGVSYVVVAPEWEDLDYLMTTTKRAEVQDYIEKARRKSDRERTGEGLAREKTGVWTGSYAKNPINGEDVQVWVGDYVLGGYGTGAVMAVPGHDARDYEFAKTFSLPIKQVIEGDVSEGAFTSEGKVMNWEGAAGIDLDGVTSSEAKERLIQHLENKQLGKLRVNYKLRDWLFSRQRYWGEPFPIVFVDGEAKAVDESELPITLPDVDSYTPSGTGESPLSVVDDWVNTVDRSTGEKAVRETNTMPQWAGSCWYYLRFIDPKNPGAPVDPELEQYWMPVDMYVGGVEHAVLHLLYSRFWHKVLYDIGVVSTKEPFQRLVNQGMILGEMEHIGFKNDSGEWVSAKFVDSVGNVHIKTGESLKAVKVIAEDLVKKGEHMALKLNQSIRVLSRAHKMSKSRGNVVNPDAVINSYGADALRCYLMFMGPLEQVKPWGTKGVQGMSRFLARAWRLVVDPLTDGLCDAVNDGEATVDQRKILHQTIKRVTADTEGLRFNTAISAMTEFVNAATKWDSRPREVLVPFISMLSAYAPHISEELWERIGEKSILAHTEWPQYKEEYDVEDNKMIVVQVNGKVRSRIEVPSSATKDDILDAAMDVKQVQKYLDGLTIRKQIYVPDKLVNLVTSK</sequence>
<dbReference type="SUPFAM" id="SSF52374">
    <property type="entry name" value="Nucleotidylyl transferase"/>
    <property type="match status" value="1"/>
</dbReference>
<comment type="caution">
    <text evidence="14">The sequence shown here is derived from an EMBL/GenBank/DDBJ whole genome shotgun (WGS) entry which is preliminary data.</text>
</comment>
<feature type="domain" description="Methionyl/Valyl/Leucyl/Isoleucyl-tRNA synthetase anticodon-binding" evidence="11">
    <location>
        <begin position="815"/>
        <end position="924"/>
    </location>
</feature>
<dbReference type="InterPro" id="IPR009008">
    <property type="entry name" value="Val/Leu/Ile-tRNA-synth_edit"/>
</dbReference>
<protein>
    <recommendedName>
        <fullName evidence="2">leucine--tRNA ligase</fullName>
        <ecNumber evidence="2">6.1.1.4</ecNumber>
    </recommendedName>
</protein>
<dbReference type="GO" id="GO:0004823">
    <property type="term" value="F:leucine-tRNA ligase activity"/>
    <property type="evidence" value="ECO:0007669"/>
    <property type="project" value="UniProtKB-EC"/>
</dbReference>
<dbReference type="SUPFAM" id="SSF50677">
    <property type="entry name" value="ValRS/IleRS/LeuRS editing domain"/>
    <property type="match status" value="1"/>
</dbReference>
<dbReference type="GO" id="GO:0002161">
    <property type="term" value="F:aminoacyl-tRNA deacylase activity"/>
    <property type="evidence" value="ECO:0007669"/>
    <property type="project" value="InterPro"/>
</dbReference>
<dbReference type="EC" id="6.1.1.4" evidence="2"/>
<proteinExistence type="inferred from homology"/>
<feature type="domain" description="Aminoacyl-tRNA synthetase class Ia" evidence="10">
    <location>
        <begin position="729"/>
        <end position="761"/>
    </location>
</feature>
<dbReference type="Pfam" id="PF00133">
    <property type="entry name" value="tRNA-synt_1"/>
    <property type="match status" value="2"/>
</dbReference>
<evidence type="ECO:0000313" key="15">
    <source>
        <dbReference type="Proteomes" id="UP000247409"/>
    </source>
</evidence>
<gene>
    <name evidence="14" type="ORF">BWQ96_00539</name>
</gene>
<dbReference type="Proteomes" id="UP000247409">
    <property type="component" value="Unassembled WGS sequence"/>
</dbReference>
<dbReference type="PRINTS" id="PR00985">
    <property type="entry name" value="TRNASYNTHLEU"/>
</dbReference>
<evidence type="ECO:0000256" key="1">
    <source>
        <dbReference type="ARBA" id="ARBA00005594"/>
    </source>
</evidence>
<dbReference type="InterPro" id="IPR015413">
    <property type="entry name" value="Methionyl/Leucyl_tRNA_Synth"/>
</dbReference>
<dbReference type="OrthoDB" id="15954at2759"/>
<dbReference type="Pfam" id="PF08264">
    <property type="entry name" value="Anticodon_1"/>
    <property type="match status" value="1"/>
</dbReference>
<dbReference type="FunFam" id="3.40.50.620:FF:000056">
    <property type="entry name" value="Leucine--tRNA ligase"/>
    <property type="match status" value="1"/>
</dbReference>
<keyword evidence="7 9" id="KW-0030">Aminoacyl-tRNA synthetase</keyword>
<dbReference type="FunFam" id="1.10.730.10:FF:000011">
    <property type="entry name" value="Leucine--tRNA ligase chloroplastic/mitochondrial"/>
    <property type="match status" value="1"/>
</dbReference>
<dbReference type="STRING" id="448386.A0A2V3J5F8"/>
<keyword evidence="15" id="KW-1185">Reference proteome</keyword>
<dbReference type="SUPFAM" id="SSF47323">
    <property type="entry name" value="Anticodon-binding domain of a subclass of class I aminoacyl-tRNA synthetases"/>
    <property type="match status" value="1"/>
</dbReference>
<accession>A0A2V3J5F8</accession>
<dbReference type="InterPro" id="IPR025709">
    <property type="entry name" value="Leu_tRNA-synth_edit"/>
</dbReference>
<dbReference type="CDD" id="cd00812">
    <property type="entry name" value="LeuRS_core"/>
    <property type="match status" value="1"/>
</dbReference>
<dbReference type="InterPro" id="IPR009080">
    <property type="entry name" value="tRNAsynth_Ia_anticodon-bd"/>
</dbReference>
<dbReference type="AlphaFoldDB" id="A0A2V3J5F8"/>
<dbReference type="InterPro" id="IPR013155">
    <property type="entry name" value="M/V/L/I-tRNA-synth_anticd-bd"/>
</dbReference>
<feature type="domain" description="Methionyl/Leucyl tRNA synthetase" evidence="12">
    <location>
        <begin position="122"/>
        <end position="254"/>
    </location>
</feature>
<dbReference type="GO" id="GO:0005829">
    <property type="term" value="C:cytosol"/>
    <property type="evidence" value="ECO:0007669"/>
    <property type="project" value="TreeGrafter"/>
</dbReference>
<evidence type="ECO:0000256" key="7">
    <source>
        <dbReference type="ARBA" id="ARBA00023146"/>
    </source>
</evidence>
<dbReference type="GO" id="GO:0005524">
    <property type="term" value="F:ATP binding"/>
    <property type="evidence" value="ECO:0007669"/>
    <property type="project" value="UniProtKB-KW"/>
</dbReference>
<evidence type="ECO:0000256" key="3">
    <source>
        <dbReference type="ARBA" id="ARBA00022598"/>
    </source>
</evidence>
<evidence type="ECO:0000256" key="5">
    <source>
        <dbReference type="ARBA" id="ARBA00022840"/>
    </source>
</evidence>
<evidence type="ECO:0000259" key="11">
    <source>
        <dbReference type="Pfam" id="PF08264"/>
    </source>
</evidence>
<evidence type="ECO:0000313" key="14">
    <source>
        <dbReference type="EMBL" id="PXF49661.1"/>
    </source>
</evidence>
<feature type="domain" description="Leucyl-tRNA synthetase editing" evidence="13">
    <location>
        <begin position="303"/>
        <end position="494"/>
    </location>
</feature>